<dbReference type="Proteomes" id="UP001549320">
    <property type="component" value="Unassembled WGS sequence"/>
</dbReference>
<keyword evidence="2" id="KW-0732">Signal</keyword>
<name>A0ABV2Q4C6_9BURK</name>
<evidence type="ECO:0000313" key="3">
    <source>
        <dbReference type="EMBL" id="MET4575891.1"/>
    </source>
</evidence>
<keyword evidence="4" id="KW-1185">Reference proteome</keyword>
<feature type="signal peptide" evidence="2">
    <location>
        <begin position="1"/>
        <end position="28"/>
    </location>
</feature>
<evidence type="ECO:0000256" key="1">
    <source>
        <dbReference type="ARBA" id="ARBA00006987"/>
    </source>
</evidence>
<dbReference type="Pfam" id="PF03401">
    <property type="entry name" value="TctC"/>
    <property type="match status" value="1"/>
</dbReference>
<feature type="chain" id="PRO_5045927179" evidence="2">
    <location>
        <begin position="29"/>
        <end position="326"/>
    </location>
</feature>
<comment type="caution">
    <text evidence="3">The sequence shown here is derived from an EMBL/GenBank/DDBJ whole genome shotgun (WGS) entry which is preliminary data.</text>
</comment>
<dbReference type="Gene3D" id="3.40.190.150">
    <property type="entry name" value="Bordetella uptake gene, domain 1"/>
    <property type="match status" value="1"/>
</dbReference>
<dbReference type="PIRSF" id="PIRSF017082">
    <property type="entry name" value="YflP"/>
    <property type="match status" value="1"/>
</dbReference>
<evidence type="ECO:0000313" key="4">
    <source>
        <dbReference type="Proteomes" id="UP001549320"/>
    </source>
</evidence>
<comment type="similarity">
    <text evidence="1">Belongs to the UPF0065 (bug) family.</text>
</comment>
<dbReference type="InterPro" id="IPR005064">
    <property type="entry name" value="BUG"/>
</dbReference>
<protein>
    <submittedName>
        <fullName evidence="3">Tripartite-type tricarboxylate transporter receptor subunit TctC</fullName>
    </submittedName>
</protein>
<dbReference type="InterPro" id="IPR042100">
    <property type="entry name" value="Bug_dom1"/>
</dbReference>
<proteinExistence type="inferred from homology"/>
<dbReference type="PANTHER" id="PTHR42928">
    <property type="entry name" value="TRICARBOXYLATE-BINDING PROTEIN"/>
    <property type="match status" value="1"/>
</dbReference>
<organism evidence="3 4">
    <name type="scientific">Ottowia thiooxydans</name>
    <dbReference type="NCBI Taxonomy" id="219182"/>
    <lineage>
        <taxon>Bacteria</taxon>
        <taxon>Pseudomonadati</taxon>
        <taxon>Pseudomonadota</taxon>
        <taxon>Betaproteobacteria</taxon>
        <taxon>Burkholderiales</taxon>
        <taxon>Comamonadaceae</taxon>
        <taxon>Ottowia</taxon>
    </lineage>
</organism>
<dbReference type="RefSeq" id="WP_354441660.1">
    <property type="nucleotide sequence ID" value="NZ_JBEPSH010000002.1"/>
</dbReference>
<gene>
    <name evidence="3" type="ORF">ABIE13_000991</name>
</gene>
<dbReference type="CDD" id="cd07012">
    <property type="entry name" value="PBP2_Bug_TTT"/>
    <property type="match status" value="1"/>
</dbReference>
<dbReference type="SUPFAM" id="SSF53850">
    <property type="entry name" value="Periplasmic binding protein-like II"/>
    <property type="match status" value="1"/>
</dbReference>
<dbReference type="EMBL" id="JBEPSH010000002">
    <property type="protein sequence ID" value="MET4575891.1"/>
    <property type="molecule type" value="Genomic_DNA"/>
</dbReference>
<sequence>MRRDMFLGAILKMGLATLVTFGSVAASAQTKASRLLVGNQPGGATDIVARLIAPKLAAGMGQTFIVENRAGASGNIAAEAVARAAPDGQTILLMFNSHPMTSALFPKLSFDPIKDFTSIGLISESPYLIVARPDIGADTFKSLIEQSKKSGKPLSMGSPGPATPQHLLMERIKKEEGIDVQVVHFKGTAPALTDVMGGHVDLTLVTPSAAAAFVKAGKAKLLGVTSNARLPEFPTAPTASEQGLKSLANSGVWLGLLAPAKTPKPVIDKLNQALTEGLRSPEVTQELAKIGMTPMGGSPEDLDKKMKEEQAIWPPLIRELNLAPGG</sequence>
<accession>A0ABV2Q4C6</accession>
<keyword evidence="3" id="KW-0675">Receptor</keyword>
<reference evidence="3 4" key="1">
    <citation type="submission" date="2024-06" db="EMBL/GenBank/DDBJ databases">
        <title>Sorghum-associated microbial communities from plants grown in Nebraska, USA.</title>
        <authorList>
            <person name="Schachtman D."/>
        </authorList>
    </citation>
    <scope>NUCLEOTIDE SEQUENCE [LARGE SCALE GENOMIC DNA]</scope>
    <source>
        <strain evidence="3 4">2709</strain>
    </source>
</reference>
<evidence type="ECO:0000256" key="2">
    <source>
        <dbReference type="SAM" id="SignalP"/>
    </source>
</evidence>
<dbReference type="Gene3D" id="3.40.190.10">
    <property type="entry name" value="Periplasmic binding protein-like II"/>
    <property type="match status" value="1"/>
</dbReference>
<dbReference type="PANTHER" id="PTHR42928:SF5">
    <property type="entry name" value="BLR1237 PROTEIN"/>
    <property type="match status" value="1"/>
</dbReference>